<feature type="compositionally biased region" description="Basic and acidic residues" evidence="1">
    <location>
        <begin position="1"/>
        <end position="20"/>
    </location>
</feature>
<evidence type="ECO:0000313" key="2">
    <source>
        <dbReference type="EMBL" id="PCH36911.1"/>
    </source>
</evidence>
<evidence type="ECO:0000313" key="3">
    <source>
        <dbReference type="Proteomes" id="UP000218811"/>
    </source>
</evidence>
<feature type="region of interest" description="Disordered" evidence="1">
    <location>
        <begin position="1"/>
        <end position="33"/>
    </location>
</feature>
<keyword evidence="3" id="KW-1185">Reference proteome</keyword>
<accession>A0A2H3J4N4</accession>
<name>A0A2H3J4N4_WOLCO</name>
<evidence type="ECO:0000256" key="1">
    <source>
        <dbReference type="SAM" id="MobiDB-lite"/>
    </source>
</evidence>
<proteinExistence type="predicted"/>
<dbReference type="OrthoDB" id="2796638at2759"/>
<gene>
    <name evidence="2" type="ORF">WOLCODRAFT_167197</name>
</gene>
<sequence length="134" mass="15778">MIGKHEADDHNAPRSKRSDYIRASGRPRYPLPPPGFPNHPRFYILGWKVTEEWQDDFLRKHRLDCVHDKGIPCIGLLRRLSRYRHIFYFPVIPDGMEISPDGSTPEEKFDWVIGISATASLKYFLRRPLQKQFD</sequence>
<reference evidence="2 3" key="1">
    <citation type="journal article" date="2012" name="Science">
        <title>The Paleozoic origin of enzymatic lignin decomposition reconstructed from 31 fungal genomes.</title>
        <authorList>
            <person name="Floudas D."/>
            <person name="Binder M."/>
            <person name="Riley R."/>
            <person name="Barry K."/>
            <person name="Blanchette R.A."/>
            <person name="Henrissat B."/>
            <person name="Martinez A.T."/>
            <person name="Otillar R."/>
            <person name="Spatafora J.W."/>
            <person name="Yadav J.S."/>
            <person name="Aerts A."/>
            <person name="Benoit I."/>
            <person name="Boyd A."/>
            <person name="Carlson A."/>
            <person name="Copeland A."/>
            <person name="Coutinho P.M."/>
            <person name="de Vries R.P."/>
            <person name="Ferreira P."/>
            <person name="Findley K."/>
            <person name="Foster B."/>
            <person name="Gaskell J."/>
            <person name="Glotzer D."/>
            <person name="Gorecki P."/>
            <person name="Heitman J."/>
            <person name="Hesse C."/>
            <person name="Hori C."/>
            <person name="Igarashi K."/>
            <person name="Jurgens J.A."/>
            <person name="Kallen N."/>
            <person name="Kersten P."/>
            <person name="Kohler A."/>
            <person name="Kuees U."/>
            <person name="Kumar T.K.A."/>
            <person name="Kuo A."/>
            <person name="LaButti K."/>
            <person name="Larrondo L.F."/>
            <person name="Lindquist E."/>
            <person name="Ling A."/>
            <person name="Lombard V."/>
            <person name="Lucas S."/>
            <person name="Lundell T."/>
            <person name="Martin R."/>
            <person name="McLaughlin D.J."/>
            <person name="Morgenstern I."/>
            <person name="Morin E."/>
            <person name="Murat C."/>
            <person name="Nagy L.G."/>
            <person name="Nolan M."/>
            <person name="Ohm R.A."/>
            <person name="Patyshakuliyeva A."/>
            <person name="Rokas A."/>
            <person name="Ruiz-Duenas F.J."/>
            <person name="Sabat G."/>
            <person name="Salamov A."/>
            <person name="Samejima M."/>
            <person name="Schmutz J."/>
            <person name="Slot J.C."/>
            <person name="St John F."/>
            <person name="Stenlid J."/>
            <person name="Sun H."/>
            <person name="Sun S."/>
            <person name="Syed K."/>
            <person name="Tsang A."/>
            <person name="Wiebenga A."/>
            <person name="Young D."/>
            <person name="Pisabarro A."/>
            <person name="Eastwood D.C."/>
            <person name="Martin F."/>
            <person name="Cullen D."/>
            <person name="Grigoriev I.V."/>
            <person name="Hibbett D.S."/>
        </authorList>
    </citation>
    <scope>NUCLEOTIDE SEQUENCE [LARGE SCALE GENOMIC DNA]</scope>
    <source>
        <strain evidence="2 3">MD-104</strain>
    </source>
</reference>
<dbReference type="EMBL" id="KB467898">
    <property type="protein sequence ID" value="PCH36911.1"/>
    <property type="molecule type" value="Genomic_DNA"/>
</dbReference>
<dbReference type="AlphaFoldDB" id="A0A2H3J4N4"/>
<dbReference type="Proteomes" id="UP000218811">
    <property type="component" value="Unassembled WGS sequence"/>
</dbReference>
<protein>
    <submittedName>
        <fullName evidence="2">Uncharacterized protein</fullName>
    </submittedName>
</protein>
<organism evidence="2 3">
    <name type="scientific">Wolfiporia cocos (strain MD-104)</name>
    <name type="common">Brown rot fungus</name>
    <dbReference type="NCBI Taxonomy" id="742152"/>
    <lineage>
        <taxon>Eukaryota</taxon>
        <taxon>Fungi</taxon>
        <taxon>Dikarya</taxon>
        <taxon>Basidiomycota</taxon>
        <taxon>Agaricomycotina</taxon>
        <taxon>Agaricomycetes</taxon>
        <taxon>Polyporales</taxon>
        <taxon>Phaeolaceae</taxon>
        <taxon>Wolfiporia</taxon>
    </lineage>
</organism>